<dbReference type="GO" id="GO:0005886">
    <property type="term" value="C:plasma membrane"/>
    <property type="evidence" value="ECO:0007669"/>
    <property type="project" value="UniProtKB-SubCell"/>
</dbReference>
<keyword evidence="7" id="KW-1185">Reference proteome</keyword>
<name>A0A4Y8WPW2_9PORP</name>
<dbReference type="RefSeq" id="WP_134849532.1">
    <property type="nucleotide sequence ID" value="NZ_CP197400.1"/>
</dbReference>
<keyword evidence="5" id="KW-0472">Membrane</keyword>
<protein>
    <submittedName>
        <fullName evidence="6">YitT family protein</fullName>
    </submittedName>
</protein>
<comment type="subcellular location">
    <subcellularLocation>
        <location evidence="1">Cell membrane</location>
        <topology evidence="1">Multi-pass membrane protein</topology>
    </subcellularLocation>
</comment>
<dbReference type="InterPro" id="IPR015867">
    <property type="entry name" value="N-reg_PII/ATP_PRibTrfase_C"/>
</dbReference>
<dbReference type="PIRSF" id="PIRSF006483">
    <property type="entry name" value="Membrane_protein_YitT"/>
    <property type="match status" value="1"/>
</dbReference>
<accession>A0A4Y8WPW2</accession>
<keyword evidence="4" id="KW-1133">Transmembrane helix</keyword>
<evidence type="ECO:0000256" key="2">
    <source>
        <dbReference type="ARBA" id="ARBA00022475"/>
    </source>
</evidence>
<evidence type="ECO:0000256" key="4">
    <source>
        <dbReference type="ARBA" id="ARBA00022989"/>
    </source>
</evidence>
<comment type="caution">
    <text evidence="6">The sequence shown here is derived from an EMBL/GenBank/DDBJ whole genome shotgun (WGS) entry which is preliminary data.</text>
</comment>
<evidence type="ECO:0000256" key="5">
    <source>
        <dbReference type="ARBA" id="ARBA00023136"/>
    </source>
</evidence>
<keyword evidence="2" id="KW-1003">Cell membrane</keyword>
<dbReference type="Pfam" id="PF10035">
    <property type="entry name" value="DUF2179"/>
    <property type="match status" value="1"/>
</dbReference>
<organism evidence="6 7">
    <name type="scientific">Porphyromonas levii</name>
    <dbReference type="NCBI Taxonomy" id="28114"/>
    <lineage>
        <taxon>Bacteria</taxon>
        <taxon>Pseudomonadati</taxon>
        <taxon>Bacteroidota</taxon>
        <taxon>Bacteroidia</taxon>
        <taxon>Bacteroidales</taxon>
        <taxon>Porphyromonadaceae</taxon>
        <taxon>Porphyromonas</taxon>
    </lineage>
</organism>
<dbReference type="PANTHER" id="PTHR33545">
    <property type="entry name" value="UPF0750 MEMBRANE PROTEIN YITT-RELATED"/>
    <property type="match status" value="1"/>
</dbReference>
<dbReference type="InterPro" id="IPR019264">
    <property type="entry name" value="DUF2179"/>
</dbReference>
<evidence type="ECO:0000256" key="1">
    <source>
        <dbReference type="ARBA" id="ARBA00004651"/>
    </source>
</evidence>
<proteinExistence type="predicted"/>
<dbReference type="OrthoDB" id="1422399at2"/>
<dbReference type="InterPro" id="IPR051461">
    <property type="entry name" value="UPF0750_membrane"/>
</dbReference>
<gene>
    <name evidence="6" type="ORF">E4P47_03890</name>
</gene>
<dbReference type="PANTHER" id="PTHR33545:SF5">
    <property type="entry name" value="UPF0750 MEMBRANE PROTEIN YITT"/>
    <property type="match status" value="1"/>
</dbReference>
<dbReference type="AlphaFoldDB" id="A0A4Y8WPW2"/>
<dbReference type="Pfam" id="PF02588">
    <property type="entry name" value="YitT_membrane"/>
    <property type="match status" value="1"/>
</dbReference>
<keyword evidence="3" id="KW-0812">Transmembrane</keyword>
<dbReference type="STRING" id="1122973.GCA_000379925_00256"/>
<evidence type="ECO:0000313" key="7">
    <source>
        <dbReference type="Proteomes" id="UP000297225"/>
    </source>
</evidence>
<dbReference type="InterPro" id="IPR003740">
    <property type="entry name" value="YitT"/>
</dbReference>
<dbReference type="Proteomes" id="UP000297225">
    <property type="component" value="Unassembled WGS sequence"/>
</dbReference>
<evidence type="ECO:0000256" key="3">
    <source>
        <dbReference type="ARBA" id="ARBA00022692"/>
    </source>
</evidence>
<dbReference type="CDD" id="cd16380">
    <property type="entry name" value="YitT_C"/>
    <property type="match status" value="1"/>
</dbReference>
<dbReference type="Gene3D" id="3.30.70.120">
    <property type="match status" value="1"/>
</dbReference>
<reference evidence="6 7" key="1">
    <citation type="submission" date="2019-03" db="EMBL/GenBank/DDBJ databases">
        <title>Porphyromonas levii Isolated from the Uterus of Dairy Cows.</title>
        <authorList>
            <person name="Francis A.M."/>
        </authorList>
    </citation>
    <scope>NUCLEOTIDE SEQUENCE [LARGE SCALE GENOMIC DNA]</scope>
    <source>
        <strain evidence="6 7">AF5678</strain>
    </source>
</reference>
<dbReference type="GeneID" id="66797751"/>
<dbReference type="EMBL" id="SPNC01000040">
    <property type="protein sequence ID" value="TFH95736.1"/>
    <property type="molecule type" value="Genomic_DNA"/>
</dbReference>
<sequence length="326" mass="36652">MKMKEHHTIGYYFTSEFWWEAMVSLWAMLKTKKFWVELVIMTVAMFIGAAAVYFFLIPSKLIVGSITGLSIVVGKLFPIMSVGSWIFVINLILIILSFLLIGCEFGAKTVYTALILGPFINFFESIVEMPRSMFAVEVAGEWISNPWFDLLLFILVMSAAQSILFSINASTGGLDIIAKIINKYTGVHLGVSVTIAGGLICATAFFINPPALVFIGLVGTWMNGLILDKFMLGMSSRNRVYITTNEHEKIRSFVVNELDRGLTMREVIGGYSNETKMQIEIILTKDDLRKLVEFIDEEDISAFVTTDTVSEVRGLWNRNKKKKKKS</sequence>
<evidence type="ECO:0000313" key="6">
    <source>
        <dbReference type="EMBL" id="TFH95736.1"/>
    </source>
</evidence>